<evidence type="ECO:0000313" key="2">
    <source>
        <dbReference type="Proteomes" id="UP000017842"/>
    </source>
</evidence>
<name>V5BXQ2_9GAMM</name>
<dbReference type="Proteomes" id="UP000017842">
    <property type="component" value="Unassembled WGS sequence"/>
</dbReference>
<proteinExistence type="predicted"/>
<sequence length="68" mass="7753">MHIILIVLVILIIVIVTFIRNFKSYVIGTCHSLYRINSVFLISQGDTPKSRHTNNLCQNEVASVRLLN</sequence>
<dbReference type="AlphaFoldDB" id="V5BXQ2"/>
<gene>
    <name evidence="1" type="ORF">MGMO_53c00730</name>
</gene>
<accession>V5BXQ2</accession>
<dbReference type="EMBL" id="AYLO01000051">
    <property type="protein sequence ID" value="ESS72614.1"/>
    <property type="molecule type" value="Genomic_DNA"/>
</dbReference>
<dbReference type="STRING" id="1116472.MGMO_53c00730"/>
<comment type="caution">
    <text evidence="1">The sequence shown here is derived from an EMBL/GenBank/DDBJ whole genome shotgun (WGS) entry which is preliminary data.</text>
</comment>
<organism evidence="1 2">
    <name type="scientific">Methyloglobulus morosus KoM1</name>
    <dbReference type="NCBI Taxonomy" id="1116472"/>
    <lineage>
        <taxon>Bacteria</taxon>
        <taxon>Pseudomonadati</taxon>
        <taxon>Pseudomonadota</taxon>
        <taxon>Gammaproteobacteria</taxon>
        <taxon>Methylococcales</taxon>
        <taxon>Methylococcaceae</taxon>
        <taxon>Methyloglobulus</taxon>
    </lineage>
</organism>
<protein>
    <submittedName>
        <fullName evidence="1">Uncharacterized protein</fullName>
    </submittedName>
</protein>
<reference evidence="1 2" key="1">
    <citation type="journal article" date="2013" name="Genome Announc.">
        <title>Draft Genome Sequence of the Methanotrophic Gammaproteobacterium Methyloglobulus morosus DSM 22980 Strain KoM1.</title>
        <authorList>
            <person name="Poehlein A."/>
            <person name="Deutzmann J.S."/>
            <person name="Daniel R."/>
            <person name="Simeonova D.D."/>
        </authorList>
    </citation>
    <scope>NUCLEOTIDE SEQUENCE [LARGE SCALE GENOMIC DNA]</scope>
    <source>
        <strain evidence="1 2">KoM1</strain>
    </source>
</reference>
<evidence type="ECO:0000313" key="1">
    <source>
        <dbReference type="EMBL" id="ESS72614.1"/>
    </source>
</evidence>
<keyword evidence="2" id="KW-1185">Reference proteome</keyword>